<name>A0A7C2JXS2_9PLAN</name>
<organism evidence="1">
    <name type="scientific">Schlesneria paludicola</name>
    <dbReference type="NCBI Taxonomy" id="360056"/>
    <lineage>
        <taxon>Bacteria</taxon>
        <taxon>Pseudomonadati</taxon>
        <taxon>Planctomycetota</taxon>
        <taxon>Planctomycetia</taxon>
        <taxon>Planctomycetales</taxon>
        <taxon>Planctomycetaceae</taxon>
        <taxon>Schlesneria</taxon>
    </lineage>
</organism>
<comment type="caution">
    <text evidence="1">The sequence shown here is derived from an EMBL/GenBank/DDBJ whole genome shotgun (WGS) entry which is preliminary data.</text>
</comment>
<dbReference type="AlphaFoldDB" id="A0A7C2JXS2"/>
<dbReference type="Pfam" id="PF14100">
    <property type="entry name" value="DUF6807"/>
    <property type="match status" value="1"/>
</dbReference>
<protein>
    <recommendedName>
        <fullName evidence="2">Methane oxygenase PmoA</fullName>
    </recommendedName>
</protein>
<dbReference type="InterPro" id="IPR029475">
    <property type="entry name" value="DUF6807"/>
</dbReference>
<dbReference type="EMBL" id="DSOK01000059">
    <property type="protein sequence ID" value="HEN14200.1"/>
    <property type="molecule type" value="Genomic_DNA"/>
</dbReference>
<accession>A0A7C2JXS2</accession>
<sequence length="333" mass="35561">MPGSRSQSQSSSCQRTAAVLHHLSASAVIGLVLTSAVWGADGPQVTVTTAPGLVGIRIGDQPFAVYNHSPGLAKPYFEPLRAPGNHVVTALAPFDHKHHKGVWIGVEHVNGVNFWGGKYQQQDAVAVAPAAERIETEKVEVKPADHGAVALHIQNAWQGEDGKAILTENTIVTTYPNRLMVFAITLTAANGQVKFEDTKEGFLAIRVAPTMTGKSGGGVIVNADGDTGEEQCWGKTSPWVDYSGPVDGKTMGVALFDHPGNFRKSRYHVRAYGLFAISPFGEKTYSKGKSDAPQIVLEKGDSIHVTYGLYVHAGDAAAGKVAEAYSQFVDWTK</sequence>
<evidence type="ECO:0000313" key="1">
    <source>
        <dbReference type="EMBL" id="HEN14200.1"/>
    </source>
</evidence>
<evidence type="ECO:0008006" key="2">
    <source>
        <dbReference type="Google" id="ProtNLM"/>
    </source>
</evidence>
<reference evidence="1" key="1">
    <citation type="journal article" date="2020" name="mSystems">
        <title>Genome- and Community-Level Interaction Insights into Carbon Utilization and Element Cycling Functions of Hydrothermarchaeota in Hydrothermal Sediment.</title>
        <authorList>
            <person name="Zhou Z."/>
            <person name="Liu Y."/>
            <person name="Xu W."/>
            <person name="Pan J."/>
            <person name="Luo Z.H."/>
            <person name="Li M."/>
        </authorList>
    </citation>
    <scope>NUCLEOTIDE SEQUENCE [LARGE SCALE GENOMIC DNA]</scope>
    <source>
        <strain evidence="1">SpSt-339</strain>
    </source>
</reference>
<gene>
    <name evidence="1" type="ORF">ENQ76_01855</name>
</gene>
<proteinExistence type="predicted"/>